<organism evidence="2 3">
    <name type="scientific">Zingiber officinale</name>
    <name type="common">Ginger</name>
    <name type="synonym">Amomum zingiber</name>
    <dbReference type="NCBI Taxonomy" id="94328"/>
    <lineage>
        <taxon>Eukaryota</taxon>
        <taxon>Viridiplantae</taxon>
        <taxon>Streptophyta</taxon>
        <taxon>Embryophyta</taxon>
        <taxon>Tracheophyta</taxon>
        <taxon>Spermatophyta</taxon>
        <taxon>Magnoliopsida</taxon>
        <taxon>Liliopsida</taxon>
        <taxon>Zingiberales</taxon>
        <taxon>Zingiberaceae</taxon>
        <taxon>Zingiber</taxon>
    </lineage>
</organism>
<proteinExistence type="predicted"/>
<dbReference type="EMBL" id="JACMSC010000001">
    <property type="protein sequence ID" value="KAG6538890.1"/>
    <property type="molecule type" value="Genomic_DNA"/>
</dbReference>
<keyword evidence="3" id="KW-1185">Reference proteome</keyword>
<evidence type="ECO:0000313" key="3">
    <source>
        <dbReference type="Proteomes" id="UP000734854"/>
    </source>
</evidence>
<evidence type="ECO:0000259" key="1">
    <source>
        <dbReference type="Pfam" id="PF23247"/>
    </source>
</evidence>
<evidence type="ECO:0000313" key="2">
    <source>
        <dbReference type="EMBL" id="KAG6538890.1"/>
    </source>
</evidence>
<name>A0A8J5MAZ1_ZINOF</name>
<dbReference type="Proteomes" id="UP000734854">
    <property type="component" value="Unassembled WGS sequence"/>
</dbReference>
<protein>
    <recommendedName>
        <fullName evidence="1">Disease resistance protein At4g27190-like leucine-rich repeats domain-containing protein</fullName>
    </recommendedName>
</protein>
<feature type="domain" description="Disease resistance protein At4g27190-like leucine-rich repeats" evidence="1">
    <location>
        <begin position="41"/>
        <end position="117"/>
    </location>
</feature>
<dbReference type="InterPro" id="IPR057135">
    <property type="entry name" value="At4g27190-like_LRR"/>
</dbReference>
<comment type="caution">
    <text evidence="2">The sequence shown here is derived from an EMBL/GenBank/DDBJ whole genome shotgun (WGS) entry which is preliminary data.</text>
</comment>
<dbReference type="AlphaFoldDB" id="A0A8J5MAZ1"/>
<sequence>MSELEELVIGNHQPILLPLLELRLSSLPKAKLVWRPTFPNTLLALKIEGCGAIDRLIKLEGEANGSGETVITIFPDLHTMVLRRLPKLKSLSDGERILNFPSLKTIKVEDCPKLTKLKLVADGLKEVECERSWWEQLNWGDERTKSFQHLYKPIEDLFCGVDLGFGNSPTTTTLSGSNISWCCGSSITAADYEEEVGCEGMEGNFGGGCGGVGDNGGPSDGRPPNPFAGPHQQCFTGTHRKAALVRHESLVRFQQPSFLVCFLCVCVCNV</sequence>
<dbReference type="Pfam" id="PF23247">
    <property type="entry name" value="LRR_RPS2"/>
    <property type="match status" value="1"/>
</dbReference>
<dbReference type="Gene3D" id="3.80.10.10">
    <property type="entry name" value="Ribonuclease Inhibitor"/>
    <property type="match status" value="1"/>
</dbReference>
<reference evidence="2 3" key="1">
    <citation type="submission" date="2020-08" db="EMBL/GenBank/DDBJ databases">
        <title>Plant Genome Project.</title>
        <authorList>
            <person name="Zhang R.-G."/>
        </authorList>
    </citation>
    <scope>NUCLEOTIDE SEQUENCE [LARGE SCALE GENOMIC DNA]</scope>
    <source>
        <tissue evidence="2">Rhizome</tissue>
    </source>
</reference>
<gene>
    <name evidence="2" type="ORF">ZIOFF_004042</name>
</gene>
<dbReference type="InterPro" id="IPR032675">
    <property type="entry name" value="LRR_dom_sf"/>
</dbReference>
<accession>A0A8J5MAZ1</accession>